<comment type="similarity">
    <text evidence="1">Belongs to the CDC123 family.</text>
</comment>
<evidence type="ECO:0000256" key="1">
    <source>
        <dbReference type="ARBA" id="ARBA00011047"/>
    </source>
</evidence>
<dbReference type="PANTHER" id="PTHR15323:SF6">
    <property type="entry name" value="CELL DIVISION CYCLE PROTEIN 123 HOMOLOG"/>
    <property type="match status" value="1"/>
</dbReference>
<accession>A0A7S1F2Y5</accession>
<dbReference type="PANTHER" id="PTHR15323">
    <property type="entry name" value="D123 PROTEIN"/>
    <property type="match status" value="1"/>
</dbReference>
<evidence type="ECO:0008006" key="3">
    <source>
        <dbReference type="Google" id="ProtNLM"/>
    </source>
</evidence>
<proteinExistence type="inferred from homology"/>
<gene>
    <name evidence="2" type="ORF">NSCI0253_LOCUS14026</name>
</gene>
<dbReference type="AlphaFoldDB" id="A0A7S1F2Y5"/>
<organism evidence="2">
    <name type="scientific">Noctiluca scintillans</name>
    <name type="common">Sea sparkle</name>
    <name type="synonym">Red tide dinoflagellate</name>
    <dbReference type="NCBI Taxonomy" id="2966"/>
    <lineage>
        <taxon>Eukaryota</taxon>
        <taxon>Sar</taxon>
        <taxon>Alveolata</taxon>
        <taxon>Dinophyceae</taxon>
        <taxon>Noctilucales</taxon>
        <taxon>Noctilucaceae</taxon>
        <taxon>Noctiluca</taxon>
    </lineage>
</organism>
<protein>
    <recommendedName>
        <fullName evidence="3">Cell division cycle protein 123 homolog</fullName>
    </recommendedName>
</protein>
<dbReference type="InterPro" id="IPR009772">
    <property type="entry name" value="CDC123"/>
</dbReference>
<evidence type="ECO:0000313" key="2">
    <source>
        <dbReference type="EMBL" id="CAD8839678.1"/>
    </source>
</evidence>
<sequence length="433" mass="47677">MGVGRDVVQGTEVDTMLGVVLVDVRADDVNDTPNQVAGYVVTELDGSPPRSLGDEPLRCETCGRLFDGEKPYSRLGAHQGKPCAPEPPECPHPVRVSFASERKPLVKSFLALHHLALEETSCGEAGTAEACCTFVIDVSLLQRRLRELAFAEASCCNLEHWYQALREHTAETEVLPLSDDELTMFQKLHAAWHVGYGSSVDPRTMSVHENLERRLQQLWDGSQDPFFVKTSMRSPKDAVKMHSDGAPHERLRQELAASAVRSAGEAVELLAASRRVVTDIAQFRKYGSCQGALNLIMRRWDPYVASSVEWRCFVSEGSLTAISQYHCYTVLPEVVAAAAVPGAPGLVEVRNRVTAFQEQVHPVIVDCLGLASYVLDLATNVGGDVDTLVRLVEINPFHTSGAGVFSWRHDGDLLRRGRADGIVELRVVRQRLD</sequence>
<dbReference type="Pfam" id="PF07065">
    <property type="entry name" value="D123"/>
    <property type="match status" value="1"/>
</dbReference>
<reference evidence="2" key="1">
    <citation type="submission" date="2021-01" db="EMBL/GenBank/DDBJ databases">
        <authorList>
            <person name="Corre E."/>
            <person name="Pelletier E."/>
            <person name="Niang G."/>
            <person name="Scheremetjew M."/>
            <person name="Finn R."/>
            <person name="Kale V."/>
            <person name="Holt S."/>
            <person name="Cochrane G."/>
            <person name="Meng A."/>
            <person name="Brown T."/>
            <person name="Cohen L."/>
        </authorList>
    </citation>
    <scope>NUCLEOTIDE SEQUENCE</scope>
</reference>
<dbReference type="GO" id="GO:0005737">
    <property type="term" value="C:cytoplasm"/>
    <property type="evidence" value="ECO:0007669"/>
    <property type="project" value="TreeGrafter"/>
</dbReference>
<name>A0A7S1F2Y5_NOCSC</name>
<dbReference type="EMBL" id="HBFQ01020009">
    <property type="protein sequence ID" value="CAD8839678.1"/>
    <property type="molecule type" value="Transcribed_RNA"/>
</dbReference>